<organism evidence="2">
    <name type="scientific">Magnetococcus massalia (strain MO-1)</name>
    <dbReference type="NCBI Taxonomy" id="451514"/>
    <lineage>
        <taxon>Bacteria</taxon>
        <taxon>Pseudomonadati</taxon>
        <taxon>Pseudomonadota</taxon>
        <taxon>Magnetococcia</taxon>
        <taxon>Magnetococcales</taxon>
        <taxon>Magnetococcaceae</taxon>
        <taxon>Magnetococcus</taxon>
    </lineage>
</organism>
<keyword evidence="1" id="KW-0812">Transmembrane</keyword>
<evidence type="ECO:0000256" key="1">
    <source>
        <dbReference type="SAM" id="Phobius"/>
    </source>
</evidence>
<reference evidence="2" key="1">
    <citation type="submission" date="2015-04" db="EMBL/GenBank/DDBJ databases">
        <authorList>
            <person name="Syromyatnikov M.Y."/>
            <person name="Popov V.N."/>
        </authorList>
    </citation>
    <scope>NUCLEOTIDE SEQUENCE</scope>
    <source>
        <strain evidence="2">MO-1</strain>
    </source>
</reference>
<protein>
    <submittedName>
        <fullName evidence="2">Uncharacterized protein</fullName>
    </submittedName>
</protein>
<gene>
    <name evidence="2" type="ORF">MAGMO_1940</name>
</gene>
<dbReference type="AlphaFoldDB" id="A0A1S7LIA5"/>
<dbReference type="EMBL" id="LO017727">
    <property type="protein sequence ID" value="CRH06113.1"/>
    <property type="molecule type" value="Genomic_DNA"/>
</dbReference>
<feature type="transmembrane region" description="Helical" evidence="1">
    <location>
        <begin position="12"/>
        <end position="32"/>
    </location>
</feature>
<sequence length="75" mass="8585">MMSSLGWGHGLFSGLGMVLVWLIPIVLIIWVLQGLFSSEKPEEDAKAILKKRFARGELNREEYLNMLRDLDQRPA</sequence>
<accession>A0A1S7LIA5</accession>
<keyword evidence="1" id="KW-0472">Membrane</keyword>
<evidence type="ECO:0000313" key="2">
    <source>
        <dbReference type="EMBL" id="CRH06113.1"/>
    </source>
</evidence>
<keyword evidence="1" id="KW-1133">Transmembrane helix</keyword>
<name>A0A1S7LIA5_MAGMO</name>
<proteinExistence type="predicted"/>